<name>A0AAD6UP17_9AGAR</name>
<organism evidence="2 3">
    <name type="scientific">Mycena pura</name>
    <dbReference type="NCBI Taxonomy" id="153505"/>
    <lineage>
        <taxon>Eukaryota</taxon>
        <taxon>Fungi</taxon>
        <taxon>Dikarya</taxon>
        <taxon>Basidiomycota</taxon>
        <taxon>Agaricomycotina</taxon>
        <taxon>Agaricomycetes</taxon>
        <taxon>Agaricomycetidae</taxon>
        <taxon>Agaricales</taxon>
        <taxon>Marasmiineae</taxon>
        <taxon>Mycenaceae</taxon>
        <taxon>Mycena</taxon>
    </lineage>
</organism>
<dbReference type="AlphaFoldDB" id="A0AAD6UP17"/>
<comment type="caution">
    <text evidence="2">The sequence shown here is derived from an EMBL/GenBank/DDBJ whole genome shotgun (WGS) entry which is preliminary data.</text>
</comment>
<keyword evidence="3" id="KW-1185">Reference proteome</keyword>
<reference evidence="2" key="1">
    <citation type="submission" date="2023-03" db="EMBL/GenBank/DDBJ databases">
        <title>Massive genome expansion in bonnet fungi (Mycena s.s.) driven by repeated elements and novel gene families across ecological guilds.</title>
        <authorList>
            <consortium name="Lawrence Berkeley National Laboratory"/>
            <person name="Harder C.B."/>
            <person name="Miyauchi S."/>
            <person name="Viragh M."/>
            <person name="Kuo A."/>
            <person name="Thoen E."/>
            <person name="Andreopoulos B."/>
            <person name="Lu D."/>
            <person name="Skrede I."/>
            <person name="Drula E."/>
            <person name="Henrissat B."/>
            <person name="Morin E."/>
            <person name="Kohler A."/>
            <person name="Barry K."/>
            <person name="LaButti K."/>
            <person name="Morin E."/>
            <person name="Salamov A."/>
            <person name="Lipzen A."/>
            <person name="Mereny Z."/>
            <person name="Hegedus B."/>
            <person name="Baldrian P."/>
            <person name="Stursova M."/>
            <person name="Weitz H."/>
            <person name="Taylor A."/>
            <person name="Grigoriev I.V."/>
            <person name="Nagy L.G."/>
            <person name="Martin F."/>
            <person name="Kauserud H."/>
        </authorList>
    </citation>
    <scope>NUCLEOTIDE SEQUENCE</scope>
    <source>
        <strain evidence="2">9144</strain>
    </source>
</reference>
<accession>A0AAD6UP17</accession>
<protein>
    <submittedName>
        <fullName evidence="2">Uncharacterized protein</fullName>
    </submittedName>
</protein>
<evidence type="ECO:0000313" key="2">
    <source>
        <dbReference type="EMBL" id="KAJ7190620.1"/>
    </source>
</evidence>
<proteinExistence type="predicted"/>
<feature type="region of interest" description="Disordered" evidence="1">
    <location>
        <begin position="197"/>
        <end position="220"/>
    </location>
</feature>
<gene>
    <name evidence="2" type="ORF">GGX14DRAFT_407867</name>
</gene>
<feature type="compositionally biased region" description="Polar residues" evidence="1">
    <location>
        <begin position="207"/>
        <end position="220"/>
    </location>
</feature>
<dbReference type="Proteomes" id="UP001219525">
    <property type="component" value="Unassembled WGS sequence"/>
</dbReference>
<sequence length="220" mass="23513">MTSAETRARVWVQPVGGNVCRRCGSVGSESRRPNHPIARARGVGRGPRYADVDATACVYARAERGQRPGVASEHARVVQLQARSARARALRLHQRDTRLTASSGLETKARAVVVGGGVERERRRAMRGMNGCGAAQRGRKRERAARVRAQLTATVVDAVAAPRRARDLRVAAATDARTGWAAGTGARARVRFSSLNVPRADGGSGVEMSSLQQASSRVGR</sequence>
<evidence type="ECO:0000313" key="3">
    <source>
        <dbReference type="Proteomes" id="UP001219525"/>
    </source>
</evidence>
<dbReference type="EMBL" id="JARJCW010000146">
    <property type="protein sequence ID" value="KAJ7190620.1"/>
    <property type="molecule type" value="Genomic_DNA"/>
</dbReference>
<evidence type="ECO:0000256" key="1">
    <source>
        <dbReference type="SAM" id="MobiDB-lite"/>
    </source>
</evidence>